<organism evidence="1 2">
    <name type="scientific">Romanomermis culicivorax</name>
    <name type="common">Nematode worm</name>
    <dbReference type="NCBI Taxonomy" id="13658"/>
    <lineage>
        <taxon>Eukaryota</taxon>
        <taxon>Metazoa</taxon>
        <taxon>Ecdysozoa</taxon>
        <taxon>Nematoda</taxon>
        <taxon>Enoplea</taxon>
        <taxon>Dorylaimia</taxon>
        <taxon>Mermithida</taxon>
        <taxon>Mermithoidea</taxon>
        <taxon>Mermithidae</taxon>
        <taxon>Romanomermis</taxon>
    </lineage>
</organism>
<evidence type="ECO:0000313" key="1">
    <source>
        <dbReference type="Proteomes" id="UP000887565"/>
    </source>
</evidence>
<dbReference type="Proteomes" id="UP000887565">
    <property type="component" value="Unplaced"/>
</dbReference>
<accession>A0A915I1Q7</accession>
<proteinExistence type="predicted"/>
<reference evidence="2" key="1">
    <citation type="submission" date="2022-11" db="UniProtKB">
        <authorList>
            <consortium name="WormBaseParasite"/>
        </authorList>
    </citation>
    <scope>IDENTIFICATION</scope>
</reference>
<evidence type="ECO:0000313" key="2">
    <source>
        <dbReference type="WBParaSite" id="nRc.2.0.1.t07635-RA"/>
    </source>
</evidence>
<dbReference type="WBParaSite" id="nRc.2.0.1.t07635-RA">
    <property type="protein sequence ID" value="nRc.2.0.1.t07635-RA"/>
    <property type="gene ID" value="nRc.2.0.1.g07635"/>
</dbReference>
<protein>
    <submittedName>
        <fullName evidence="2">Uncharacterized protein</fullName>
    </submittedName>
</protein>
<keyword evidence="1" id="KW-1185">Reference proteome</keyword>
<sequence>MCNRGITANNTDGYGYNHKEQARLRLKPWHKIFTFSMLLSVEGQLILIRNGRFSAAIVDEELAPPLRLPTSPSPGILVIEYFHRNCPIISKVVDETL</sequence>
<dbReference type="AlphaFoldDB" id="A0A915I1Q7"/>
<name>A0A915I1Q7_ROMCU</name>